<dbReference type="InterPro" id="IPR037274">
    <property type="entry name" value="Znf_CHY_sf"/>
</dbReference>
<dbReference type="EMBL" id="FQWV01000014">
    <property type="protein sequence ID" value="SHH68941.1"/>
    <property type="molecule type" value="Genomic_DNA"/>
</dbReference>
<dbReference type="RefSeq" id="WP_073311427.1">
    <property type="nucleotide sequence ID" value="NZ_FQWV01000014.1"/>
</dbReference>
<proteinExistence type="predicted"/>
<evidence type="ECO:0000313" key="6">
    <source>
        <dbReference type="Proteomes" id="UP000184357"/>
    </source>
</evidence>
<evidence type="ECO:0000313" key="5">
    <source>
        <dbReference type="EMBL" id="SHH68941.1"/>
    </source>
</evidence>
<keyword evidence="6" id="KW-1185">Reference proteome</keyword>
<keyword evidence="3" id="KW-0862">Zinc</keyword>
<organism evidence="5 6">
    <name type="scientific">Halobaculum gomorrense</name>
    <dbReference type="NCBI Taxonomy" id="43928"/>
    <lineage>
        <taxon>Archaea</taxon>
        <taxon>Methanobacteriati</taxon>
        <taxon>Methanobacteriota</taxon>
        <taxon>Stenosarchaea group</taxon>
        <taxon>Halobacteria</taxon>
        <taxon>Halobacteriales</taxon>
        <taxon>Haloferacaceae</taxon>
        <taxon>Halobaculum</taxon>
    </lineage>
</organism>
<dbReference type="InterPro" id="IPR052604">
    <property type="entry name" value="Mito_Tim_assembly_helper"/>
</dbReference>
<evidence type="ECO:0000256" key="3">
    <source>
        <dbReference type="ARBA" id="ARBA00022833"/>
    </source>
</evidence>
<sequence length="117" mass="12696">MRRFVHGTPVHGVDVGPETRCAHYDGPTDVIALRFGCCERYAPCAACHDAVTDHETEPWPRERFAEPAVLCGACGATLSVEAYLDADFACPSCSASFNPGCAAHYDRYFAGVDPREL</sequence>
<dbReference type="Pfam" id="PF05495">
    <property type="entry name" value="zf-CHY"/>
    <property type="match status" value="1"/>
</dbReference>
<dbReference type="InterPro" id="IPR016694">
    <property type="entry name" value="UCP017292"/>
</dbReference>
<dbReference type="PIRSF" id="PIRSF017292">
    <property type="entry name" value="UCP017292_Znf_CHY"/>
    <property type="match status" value="1"/>
</dbReference>
<reference evidence="5 6" key="1">
    <citation type="submission" date="2016-11" db="EMBL/GenBank/DDBJ databases">
        <authorList>
            <person name="Jaros S."/>
            <person name="Januszkiewicz K."/>
            <person name="Wedrychowicz H."/>
        </authorList>
    </citation>
    <scope>NUCLEOTIDE SEQUENCE [LARGE SCALE GENOMIC DNA]</scope>
    <source>
        <strain evidence="5 6">DSM 9297</strain>
    </source>
</reference>
<feature type="domain" description="CHY-type" evidence="4">
    <location>
        <begin position="14"/>
        <end position="95"/>
    </location>
</feature>
<evidence type="ECO:0000259" key="4">
    <source>
        <dbReference type="PROSITE" id="PS51266"/>
    </source>
</evidence>
<dbReference type="GO" id="GO:0045041">
    <property type="term" value="P:protein import into mitochondrial intermembrane space"/>
    <property type="evidence" value="ECO:0007669"/>
    <property type="project" value="TreeGrafter"/>
</dbReference>
<dbReference type="PANTHER" id="PTHR28082:SF1">
    <property type="entry name" value="HELPER OF TIM PROTEIN 13"/>
    <property type="match status" value="1"/>
</dbReference>
<keyword evidence="1" id="KW-0479">Metal-binding</keyword>
<evidence type="ECO:0000256" key="2">
    <source>
        <dbReference type="ARBA" id="ARBA00022771"/>
    </source>
</evidence>
<protein>
    <submittedName>
        <fullName evidence="5">Uncharacterized protein, contains Zn-finger domain of CHY type</fullName>
    </submittedName>
</protein>
<dbReference type="InterPro" id="IPR008913">
    <property type="entry name" value="Znf_CHY"/>
</dbReference>
<dbReference type="PROSITE" id="PS51266">
    <property type="entry name" value="ZF_CHY"/>
    <property type="match status" value="1"/>
</dbReference>
<evidence type="ECO:0000256" key="1">
    <source>
        <dbReference type="ARBA" id="ARBA00022723"/>
    </source>
</evidence>
<gene>
    <name evidence="5" type="ORF">SAMN05443636_3197</name>
</gene>
<accession>A0A1M5V123</accession>
<dbReference type="AlphaFoldDB" id="A0A1M5V123"/>
<dbReference type="Proteomes" id="UP000184357">
    <property type="component" value="Unassembled WGS sequence"/>
</dbReference>
<dbReference type="PANTHER" id="PTHR28082">
    <property type="entry name" value="ZINC FINGER PROTEIN"/>
    <property type="match status" value="1"/>
</dbReference>
<dbReference type="GO" id="GO:0008270">
    <property type="term" value="F:zinc ion binding"/>
    <property type="evidence" value="ECO:0007669"/>
    <property type="project" value="UniProtKB-KW"/>
</dbReference>
<dbReference type="SUPFAM" id="SSF161219">
    <property type="entry name" value="CHY zinc finger-like"/>
    <property type="match status" value="1"/>
</dbReference>
<name>A0A1M5V123_9EURY</name>
<keyword evidence="2" id="KW-0863">Zinc-finger</keyword>